<feature type="transmembrane region" description="Helical" evidence="1">
    <location>
        <begin position="6"/>
        <end position="25"/>
    </location>
</feature>
<dbReference type="STRING" id="695850.A0A067BPS5"/>
<dbReference type="GeneID" id="24137606"/>
<organism evidence="2 3">
    <name type="scientific">Saprolegnia parasitica (strain CBS 223.65)</name>
    <dbReference type="NCBI Taxonomy" id="695850"/>
    <lineage>
        <taxon>Eukaryota</taxon>
        <taxon>Sar</taxon>
        <taxon>Stramenopiles</taxon>
        <taxon>Oomycota</taxon>
        <taxon>Saprolegniomycetes</taxon>
        <taxon>Saprolegniales</taxon>
        <taxon>Saprolegniaceae</taxon>
        <taxon>Saprolegnia</taxon>
    </lineage>
</organism>
<accession>A0A067BPS5</accession>
<dbReference type="AlphaFoldDB" id="A0A067BPS5"/>
<proteinExistence type="predicted"/>
<protein>
    <submittedName>
        <fullName evidence="2">Uncharacterized protein</fullName>
    </submittedName>
</protein>
<dbReference type="KEGG" id="spar:SPRG_15928"/>
<name>A0A067BPS5_SAPPC</name>
<keyword evidence="3" id="KW-1185">Reference proteome</keyword>
<keyword evidence="1" id="KW-0472">Membrane</keyword>
<dbReference type="RefSeq" id="XP_012210526.1">
    <property type="nucleotide sequence ID" value="XM_012355136.1"/>
</dbReference>
<evidence type="ECO:0000313" key="3">
    <source>
        <dbReference type="Proteomes" id="UP000030745"/>
    </source>
</evidence>
<dbReference type="Proteomes" id="UP000030745">
    <property type="component" value="Unassembled WGS sequence"/>
</dbReference>
<dbReference type="EMBL" id="KK583397">
    <property type="protein sequence ID" value="KDO18765.1"/>
    <property type="molecule type" value="Genomic_DNA"/>
</dbReference>
<keyword evidence="1" id="KW-1133">Transmembrane helix</keyword>
<keyword evidence="1" id="KW-0812">Transmembrane</keyword>
<evidence type="ECO:0000313" key="2">
    <source>
        <dbReference type="EMBL" id="KDO18765.1"/>
    </source>
</evidence>
<feature type="transmembrane region" description="Helical" evidence="1">
    <location>
        <begin position="63"/>
        <end position="81"/>
    </location>
</feature>
<dbReference type="VEuPathDB" id="FungiDB:SPRG_15928"/>
<reference evidence="2 3" key="1">
    <citation type="journal article" date="2013" name="PLoS Genet.">
        <title>Distinctive expansion of potential virulence genes in the genome of the oomycete fish pathogen Saprolegnia parasitica.</title>
        <authorList>
            <person name="Jiang R.H."/>
            <person name="de Bruijn I."/>
            <person name="Haas B.J."/>
            <person name="Belmonte R."/>
            <person name="Lobach L."/>
            <person name="Christie J."/>
            <person name="van den Ackerveken G."/>
            <person name="Bottin A."/>
            <person name="Bulone V."/>
            <person name="Diaz-Moreno S.M."/>
            <person name="Dumas B."/>
            <person name="Fan L."/>
            <person name="Gaulin E."/>
            <person name="Govers F."/>
            <person name="Grenville-Briggs L.J."/>
            <person name="Horner N.R."/>
            <person name="Levin J.Z."/>
            <person name="Mammella M."/>
            <person name="Meijer H.J."/>
            <person name="Morris P."/>
            <person name="Nusbaum C."/>
            <person name="Oome S."/>
            <person name="Phillips A.J."/>
            <person name="van Rooyen D."/>
            <person name="Rzeszutek E."/>
            <person name="Saraiva M."/>
            <person name="Secombes C.J."/>
            <person name="Seidl M.F."/>
            <person name="Snel B."/>
            <person name="Stassen J.H."/>
            <person name="Sykes S."/>
            <person name="Tripathy S."/>
            <person name="van den Berg H."/>
            <person name="Vega-Arreguin J.C."/>
            <person name="Wawra S."/>
            <person name="Young S.K."/>
            <person name="Zeng Q."/>
            <person name="Dieguez-Uribeondo J."/>
            <person name="Russ C."/>
            <person name="Tyler B.M."/>
            <person name="van West P."/>
        </authorList>
    </citation>
    <scope>NUCLEOTIDE SEQUENCE [LARGE SCALE GENOMIC DNA]</scope>
    <source>
        <strain evidence="2 3">CBS 223.65</strain>
    </source>
</reference>
<sequence>MNWLNYIVTFLLPSALSSVLFMFLVEQYIYAMACYKLSTADTTTYVLWSNPAILCWTPTHWQYAMVGMCGMGLFIPLAVLSHGSHQLAFPQLDLDIQTSPLFAMIGQLVKGLMIGAKTFFATNVVRLER</sequence>
<evidence type="ECO:0000256" key="1">
    <source>
        <dbReference type="SAM" id="Phobius"/>
    </source>
</evidence>
<gene>
    <name evidence="2" type="ORF">SPRG_15928</name>
</gene>
<dbReference type="OrthoDB" id="163200at2759"/>